<evidence type="ECO:0000313" key="3">
    <source>
        <dbReference type="Proteomes" id="UP000031057"/>
    </source>
</evidence>
<proteinExistence type="predicted"/>
<evidence type="ECO:0000256" key="1">
    <source>
        <dbReference type="SAM" id="SignalP"/>
    </source>
</evidence>
<feature type="signal peptide" evidence="1">
    <location>
        <begin position="1"/>
        <end position="27"/>
    </location>
</feature>
<dbReference type="STRING" id="1348853.LK12_00945"/>
<evidence type="ECO:0000313" key="2">
    <source>
        <dbReference type="EMBL" id="KHK92987.1"/>
    </source>
</evidence>
<name>A0A0B1ZV35_9SPHN</name>
<accession>A0A0B1ZV35</accession>
<keyword evidence="3" id="KW-1185">Reference proteome</keyword>
<keyword evidence="1" id="KW-0732">Signal</keyword>
<sequence length="182" mass="19358">MAIEKLSGVDCMKCAWLGLTVFSISLAAPLAAFSDTETCPGFVRGASTQPDIDRTYAARAVSIMAAGLKNDARALSALVSPNAQFTVWHGDAAYSPRDGRKRLGGVGGGIQFAHHVNPDRFQIVTIQSGPISVAPVKCEWSVNVLFLDQRHDAGISIAFKFVDGLLVEATGHQTVLYQGDVP</sequence>
<dbReference type="AlphaFoldDB" id="A0A0B1ZV35"/>
<reference evidence="2 3" key="1">
    <citation type="submission" date="2014-10" db="EMBL/GenBank/DDBJ databases">
        <title>Genome sequence of Novosphingobium malaysiense MUSC 273(T).</title>
        <authorList>
            <person name="Lee L.-H."/>
        </authorList>
    </citation>
    <scope>NUCLEOTIDE SEQUENCE [LARGE SCALE GENOMIC DNA]</scope>
    <source>
        <strain evidence="2 3">MUSC 273</strain>
    </source>
</reference>
<dbReference type="Proteomes" id="UP000031057">
    <property type="component" value="Unassembled WGS sequence"/>
</dbReference>
<evidence type="ECO:0008006" key="4">
    <source>
        <dbReference type="Google" id="ProtNLM"/>
    </source>
</evidence>
<dbReference type="EMBL" id="JTDI01000001">
    <property type="protein sequence ID" value="KHK92987.1"/>
    <property type="molecule type" value="Genomic_DNA"/>
</dbReference>
<comment type="caution">
    <text evidence="2">The sequence shown here is derived from an EMBL/GenBank/DDBJ whole genome shotgun (WGS) entry which is preliminary data.</text>
</comment>
<dbReference type="RefSeq" id="WP_039278250.1">
    <property type="nucleotide sequence ID" value="NZ_JTDI01000001.1"/>
</dbReference>
<gene>
    <name evidence="2" type="ORF">LK12_00945</name>
</gene>
<feature type="chain" id="PRO_5002069227" description="SnoaL-like domain-containing protein" evidence="1">
    <location>
        <begin position="28"/>
        <end position="182"/>
    </location>
</feature>
<protein>
    <recommendedName>
        <fullName evidence="4">SnoaL-like domain-containing protein</fullName>
    </recommendedName>
</protein>
<organism evidence="2 3">
    <name type="scientific">Novosphingobium malaysiense</name>
    <dbReference type="NCBI Taxonomy" id="1348853"/>
    <lineage>
        <taxon>Bacteria</taxon>
        <taxon>Pseudomonadati</taxon>
        <taxon>Pseudomonadota</taxon>
        <taxon>Alphaproteobacteria</taxon>
        <taxon>Sphingomonadales</taxon>
        <taxon>Sphingomonadaceae</taxon>
        <taxon>Novosphingobium</taxon>
    </lineage>
</organism>